<protein>
    <submittedName>
        <fullName evidence="1">Uncharacterized protein</fullName>
    </submittedName>
</protein>
<gene>
    <name evidence="1" type="ORF">GE061_016537</name>
</gene>
<keyword evidence="2" id="KW-1185">Reference proteome</keyword>
<dbReference type="Proteomes" id="UP000466442">
    <property type="component" value="Unassembled WGS sequence"/>
</dbReference>
<reference evidence="1" key="1">
    <citation type="journal article" date="2021" name="Mol. Ecol. Resour.">
        <title>Apolygus lucorum genome provides insights into omnivorousness and mesophyll feeding.</title>
        <authorList>
            <person name="Liu Y."/>
            <person name="Liu H."/>
            <person name="Wang H."/>
            <person name="Huang T."/>
            <person name="Liu B."/>
            <person name="Yang B."/>
            <person name="Yin L."/>
            <person name="Li B."/>
            <person name="Zhang Y."/>
            <person name="Zhang S."/>
            <person name="Jiang F."/>
            <person name="Zhang X."/>
            <person name="Ren Y."/>
            <person name="Wang B."/>
            <person name="Wang S."/>
            <person name="Lu Y."/>
            <person name="Wu K."/>
            <person name="Fan W."/>
            <person name="Wang G."/>
        </authorList>
    </citation>
    <scope>NUCLEOTIDE SEQUENCE</scope>
    <source>
        <strain evidence="1">12Hb</strain>
    </source>
</reference>
<name>A0A8S9XGK9_APOLU</name>
<evidence type="ECO:0000313" key="2">
    <source>
        <dbReference type="Proteomes" id="UP000466442"/>
    </source>
</evidence>
<organism evidence="1 2">
    <name type="scientific">Apolygus lucorum</name>
    <name type="common">Small green plant bug</name>
    <name type="synonym">Lygocoris lucorum</name>
    <dbReference type="NCBI Taxonomy" id="248454"/>
    <lineage>
        <taxon>Eukaryota</taxon>
        <taxon>Metazoa</taxon>
        <taxon>Ecdysozoa</taxon>
        <taxon>Arthropoda</taxon>
        <taxon>Hexapoda</taxon>
        <taxon>Insecta</taxon>
        <taxon>Pterygota</taxon>
        <taxon>Neoptera</taxon>
        <taxon>Paraneoptera</taxon>
        <taxon>Hemiptera</taxon>
        <taxon>Heteroptera</taxon>
        <taxon>Panheteroptera</taxon>
        <taxon>Cimicomorpha</taxon>
        <taxon>Miridae</taxon>
        <taxon>Mirini</taxon>
        <taxon>Apolygus</taxon>
    </lineage>
</organism>
<dbReference type="EMBL" id="WIXP02000007">
    <property type="protein sequence ID" value="KAF6208087.1"/>
    <property type="molecule type" value="Genomic_DNA"/>
</dbReference>
<sequence length="74" mass="8663">MERASLGEGHEMELNEEEQTIIQTTLTDQIEFEFVFFSPRFPTRALRPPLSSLCHDNRANDNFLKIEDRKSTSF</sequence>
<proteinExistence type="predicted"/>
<comment type="caution">
    <text evidence="1">The sequence shown here is derived from an EMBL/GenBank/DDBJ whole genome shotgun (WGS) entry which is preliminary data.</text>
</comment>
<evidence type="ECO:0000313" key="1">
    <source>
        <dbReference type="EMBL" id="KAF6208087.1"/>
    </source>
</evidence>
<dbReference type="AlphaFoldDB" id="A0A8S9XGK9"/>
<accession>A0A8S9XGK9</accession>